<dbReference type="Gene3D" id="3.40.720.10">
    <property type="entry name" value="Alkaline Phosphatase, subunit A"/>
    <property type="match status" value="1"/>
</dbReference>
<dbReference type="PROSITE" id="PS00523">
    <property type="entry name" value="SULFATASE_1"/>
    <property type="match status" value="1"/>
</dbReference>
<keyword evidence="2 5" id="KW-0378">Hydrolase</keyword>
<keyword evidence="3" id="KW-0732">Signal</keyword>
<dbReference type="CDD" id="cd16143">
    <property type="entry name" value="ARS_like"/>
    <property type="match status" value="1"/>
</dbReference>
<gene>
    <name evidence="5" type="primary">atsA_12</name>
    <name evidence="5" type="ORF">Q31b_18390</name>
</gene>
<dbReference type="AlphaFoldDB" id="A0A5C6E3P7"/>
<comment type="caution">
    <text evidence="5">The sequence shown here is derived from an EMBL/GenBank/DDBJ whole genome shotgun (WGS) entry which is preliminary data.</text>
</comment>
<feature type="signal peptide" evidence="3">
    <location>
        <begin position="1"/>
        <end position="26"/>
    </location>
</feature>
<keyword evidence="6" id="KW-1185">Reference proteome</keyword>
<proteinExistence type="inferred from homology"/>
<sequence precursor="true">MKTNRLPRSRMLTLFVFLLVTVSARAEKPNVIVIIADDLGYGDLSCYGAKSLTTPNIDRLSDEGLRFTSGYCSASTCTPTRYSLLTGTYAFRGDRTGIAPPNAPAIIKPGTETVASLLQRAGYATAVIGKWHLGLGGENGPDWNGDLKPGPLEIGFDTCFLLPTTNDRVPQVYVHDHRVPNLDPADPLWVGNKRPSPEHPTGISHRSTLKMDWSHGHNSTIHNGISRIGFYTGGHAARFRDEDLADKWIEKSVEFMEQHKAEPFFLFFAAHDIHVPRMPHERFQGKTSLGFRGDAIIELDWCVGELMKTLDRLKLAENTLVVFCSDNGPVLDDGYKDEAIEKIGNHRAAGPYSGGKYSIYEGGTRTPLITRWKGRIQPGVSDELVCTIDLAASLSALAEQPLPDDACLDSFNVLGALLGERDAKGRDHLVQQDNGSSGTYGFRAGPWKLHRYDKKKARNIVVETELTNTKVPRFQLFNLNDDPAETKDVIQDHPKVADRLKQQLAEIIEQGHSRP</sequence>
<dbReference type="Gene3D" id="3.30.1120.10">
    <property type="match status" value="1"/>
</dbReference>
<organism evidence="5 6">
    <name type="scientific">Novipirellula aureliae</name>
    <dbReference type="NCBI Taxonomy" id="2527966"/>
    <lineage>
        <taxon>Bacteria</taxon>
        <taxon>Pseudomonadati</taxon>
        <taxon>Planctomycetota</taxon>
        <taxon>Planctomycetia</taxon>
        <taxon>Pirellulales</taxon>
        <taxon>Pirellulaceae</taxon>
        <taxon>Novipirellula</taxon>
    </lineage>
</organism>
<evidence type="ECO:0000313" key="6">
    <source>
        <dbReference type="Proteomes" id="UP000315471"/>
    </source>
</evidence>
<evidence type="ECO:0000256" key="1">
    <source>
        <dbReference type="ARBA" id="ARBA00008779"/>
    </source>
</evidence>
<dbReference type="PROSITE" id="PS00149">
    <property type="entry name" value="SULFATASE_2"/>
    <property type="match status" value="1"/>
</dbReference>
<comment type="similarity">
    <text evidence="1">Belongs to the sulfatase family.</text>
</comment>
<name>A0A5C6E3P7_9BACT</name>
<dbReference type="EC" id="3.1.6.1" evidence="5"/>
<dbReference type="InterPro" id="IPR052701">
    <property type="entry name" value="GAG_Ulvan_Degrading_Sulfatases"/>
</dbReference>
<reference evidence="5 6" key="1">
    <citation type="submission" date="2019-02" db="EMBL/GenBank/DDBJ databases">
        <title>Deep-cultivation of Planctomycetes and their phenomic and genomic characterization uncovers novel biology.</title>
        <authorList>
            <person name="Wiegand S."/>
            <person name="Jogler M."/>
            <person name="Boedeker C."/>
            <person name="Pinto D."/>
            <person name="Vollmers J."/>
            <person name="Rivas-Marin E."/>
            <person name="Kohn T."/>
            <person name="Peeters S.H."/>
            <person name="Heuer A."/>
            <person name="Rast P."/>
            <person name="Oberbeckmann S."/>
            <person name="Bunk B."/>
            <person name="Jeske O."/>
            <person name="Meyerdierks A."/>
            <person name="Storesund J.E."/>
            <person name="Kallscheuer N."/>
            <person name="Luecker S."/>
            <person name="Lage O.M."/>
            <person name="Pohl T."/>
            <person name="Merkel B.J."/>
            <person name="Hornburger P."/>
            <person name="Mueller R.-W."/>
            <person name="Bruemmer F."/>
            <person name="Labrenz M."/>
            <person name="Spormann A.M."/>
            <person name="Op Den Camp H."/>
            <person name="Overmann J."/>
            <person name="Amann R."/>
            <person name="Jetten M.S.M."/>
            <person name="Mascher T."/>
            <person name="Medema M.H."/>
            <person name="Devos D.P."/>
            <person name="Kaster A.-K."/>
            <person name="Ovreas L."/>
            <person name="Rohde M."/>
            <person name="Galperin M.Y."/>
            <person name="Jogler C."/>
        </authorList>
    </citation>
    <scope>NUCLEOTIDE SEQUENCE [LARGE SCALE GENOMIC DNA]</scope>
    <source>
        <strain evidence="5 6">Q31b</strain>
    </source>
</reference>
<dbReference type="InterPro" id="IPR017850">
    <property type="entry name" value="Alkaline_phosphatase_core_sf"/>
</dbReference>
<dbReference type="SUPFAM" id="SSF53649">
    <property type="entry name" value="Alkaline phosphatase-like"/>
    <property type="match status" value="1"/>
</dbReference>
<dbReference type="Proteomes" id="UP000315471">
    <property type="component" value="Unassembled WGS sequence"/>
</dbReference>
<evidence type="ECO:0000256" key="2">
    <source>
        <dbReference type="ARBA" id="ARBA00022801"/>
    </source>
</evidence>
<dbReference type="OrthoDB" id="9783154at2"/>
<dbReference type="PANTHER" id="PTHR43751">
    <property type="entry name" value="SULFATASE"/>
    <property type="match status" value="1"/>
</dbReference>
<dbReference type="PANTHER" id="PTHR43751:SF7">
    <property type="entry name" value="ARYLSULPHATASE A"/>
    <property type="match status" value="1"/>
</dbReference>
<accession>A0A5C6E3P7</accession>
<dbReference type="Pfam" id="PF00884">
    <property type="entry name" value="Sulfatase"/>
    <property type="match status" value="1"/>
</dbReference>
<dbReference type="RefSeq" id="WP_146599277.1">
    <property type="nucleotide sequence ID" value="NZ_SJPY01000002.1"/>
</dbReference>
<dbReference type="GO" id="GO:0004065">
    <property type="term" value="F:arylsulfatase activity"/>
    <property type="evidence" value="ECO:0007669"/>
    <property type="project" value="UniProtKB-EC"/>
</dbReference>
<feature type="domain" description="Sulfatase N-terminal" evidence="4">
    <location>
        <begin position="29"/>
        <end position="398"/>
    </location>
</feature>
<dbReference type="InterPro" id="IPR024607">
    <property type="entry name" value="Sulfatase_CS"/>
</dbReference>
<dbReference type="InterPro" id="IPR000917">
    <property type="entry name" value="Sulfatase_N"/>
</dbReference>
<evidence type="ECO:0000259" key="4">
    <source>
        <dbReference type="Pfam" id="PF00884"/>
    </source>
</evidence>
<evidence type="ECO:0000313" key="5">
    <source>
        <dbReference type="EMBL" id="TWU44303.1"/>
    </source>
</evidence>
<evidence type="ECO:0000256" key="3">
    <source>
        <dbReference type="SAM" id="SignalP"/>
    </source>
</evidence>
<dbReference type="EMBL" id="SJPY01000002">
    <property type="protein sequence ID" value="TWU44303.1"/>
    <property type="molecule type" value="Genomic_DNA"/>
</dbReference>
<protein>
    <submittedName>
        <fullName evidence="5">Arylsulfatase</fullName>
        <ecNumber evidence="5">3.1.6.1</ecNumber>
    </submittedName>
</protein>
<feature type="chain" id="PRO_5023005178" evidence="3">
    <location>
        <begin position="27"/>
        <end position="515"/>
    </location>
</feature>